<sequence>MKKENGEMAHVLEINLISAQGLKPPSSRRMQTYALAWVDSSTKLRTGIDLVGAENPTWNDRFLFRVTPEFLSSETSGVYVEIYAVGRIRDTSIGTVRFLIGNFLDAGSKTPSFTALQIRRPSGRFHGVLNVGAMVISGSDFPALPDDVTAIGYRDLMRESFRRRRLKDRSMESWSYSDESRENSRAESEDLSDGDESSTSSSSTASTVLKDWNGIRDLAGSRGLKATSHCSGGLLCGLLLQRGVRSHPYDQNPHCFGGSQEQER</sequence>
<dbReference type="Gene3D" id="2.60.40.150">
    <property type="entry name" value="C2 domain"/>
    <property type="match status" value="1"/>
</dbReference>
<evidence type="ECO:0000313" key="3">
    <source>
        <dbReference type="EMBL" id="PON56801.1"/>
    </source>
</evidence>
<dbReference type="InterPro" id="IPR035892">
    <property type="entry name" value="C2_domain_sf"/>
</dbReference>
<dbReference type="GO" id="GO:0006952">
    <property type="term" value="P:defense response"/>
    <property type="evidence" value="ECO:0007669"/>
    <property type="project" value="InterPro"/>
</dbReference>
<protein>
    <submittedName>
        <fullName evidence="3">C2 domain containing protein</fullName>
    </submittedName>
</protein>
<evidence type="ECO:0000313" key="4">
    <source>
        <dbReference type="Proteomes" id="UP000237000"/>
    </source>
</evidence>
<proteinExistence type="predicted"/>
<dbReference type="PANTHER" id="PTHR32246:SF69">
    <property type="entry name" value="CALCIUM-DEPENDENT LIPID-BINDING (CALB DOMAIN) FAMILY PROTEIN"/>
    <property type="match status" value="1"/>
</dbReference>
<keyword evidence="4" id="KW-1185">Reference proteome</keyword>
<accession>A0A2P5C720</accession>
<dbReference type="OrthoDB" id="1909968at2759"/>
<organism evidence="3 4">
    <name type="scientific">Trema orientale</name>
    <name type="common">Charcoal tree</name>
    <name type="synonym">Celtis orientalis</name>
    <dbReference type="NCBI Taxonomy" id="63057"/>
    <lineage>
        <taxon>Eukaryota</taxon>
        <taxon>Viridiplantae</taxon>
        <taxon>Streptophyta</taxon>
        <taxon>Embryophyta</taxon>
        <taxon>Tracheophyta</taxon>
        <taxon>Spermatophyta</taxon>
        <taxon>Magnoliopsida</taxon>
        <taxon>eudicotyledons</taxon>
        <taxon>Gunneridae</taxon>
        <taxon>Pentapetalae</taxon>
        <taxon>rosids</taxon>
        <taxon>fabids</taxon>
        <taxon>Rosales</taxon>
        <taxon>Cannabaceae</taxon>
        <taxon>Trema</taxon>
    </lineage>
</organism>
<dbReference type="Pfam" id="PF00168">
    <property type="entry name" value="C2"/>
    <property type="match status" value="1"/>
</dbReference>
<dbReference type="EMBL" id="JXTC01000405">
    <property type="protein sequence ID" value="PON56801.1"/>
    <property type="molecule type" value="Genomic_DNA"/>
</dbReference>
<dbReference type="PANTHER" id="PTHR32246">
    <property type="entry name" value="INGRESSION PROTEIN FIC1"/>
    <property type="match status" value="1"/>
</dbReference>
<reference evidence="4" key="1">
    <citation type="submission" date="2016-06" db="EMBL/GenBank/DDBJ databases">
        <title>Parallel loss of symbiosis genes in relatives of nitrogen-fixing non-legume Parasponia.</title>
        <authorList>
            <person name="Van Velzen R."/>
            <person name="Holmer R."/>
            <person name="Bu F."/>
            <person name="Rutten L."/>
            <person name="Van Zeijl A."/>
            <person name="Liu W."/>
            <person name="Santuari L."/>
            <person name="Cao Q."/>
            <person name="Sharma T."/>
            <person name="Shen D."/>
            <person name="Roswanjaya Y."/>
            <person name="Wardhani T."/>
            <person name="Kalhor M.S."/>
            <person name="Jansen J."/>
            <person name="Van den Hoogen J."/>
            <person name="Gungor B."/>
            <person name="Hartog M."/>
            <person name="Hontelez J."/>
            <person name="Verver J."/>
            <person name="Yang W.-C."/>
            <person name="Schijlen E."/>
            <person name="Repin R."/>
            <person name="Schilthuizen M."/>
            <person name="Schranz E."/>
            <person name="Heidstra R."/>
            <person name="Miyata K."/>
            <person name="Fedorova E."/>
            <person name="Kohlen W."/>
            <person name="Bisseling T."/>
            <person name="Smit S."/>
            <person name="Geurts R."/>
        </authorList>
    </citation>
    <scope>NUCLEOTIDE SEQUENCE [LARGE SCALE GENOMIC DNA]</scope>
    <source>
        <strain evidence="4">cv. RG33-2</strain>
    </source>
</reference>
<evidence type="ECO:0000256" key="1">
    <source>
        <dbReference type="SAM" id="MobiDB-lite"/>
    </source>
</evidence>
<dbReference type="AlphaFoldDB" id="A0A2P5C720"/>
<feature type="region of interest" description="Disordered" evidence="1">
    <location>
        <begin position="172"/>
        <end position="206"/>
    </location>
</feature>
<comment type="caution">
    <text evidence="3">The sequence shown here is derived from an EMBL/GenBank/DDBJ whole genome shotgun (WGS) entry which is preliminary data.</text>
</comment>
<dbReference type="InParanoid" id="A0A2P5C720"/>
<dbReference type="STRING" id="63057.A0A2P5C720"/>
<dbReference type="InterPro" id="IPR000008">
    <property type="entry name" value="C2_dom"/>
</dbReference>
<name>A0A2P5C720_TREOI</name>
<dbReference type="Proteomes" id="UP000237000">
    <property type="component" value="Unassembled WGS sequence"/>
</dbReference>
<dbReference type="PROSITE" id="PS50004">
    <property type="entry name" value="C2"/>
    <property type="match status" value="1"/>
</dbReference>
<evidence type="ECO:0000259" key="2">
    <source>
        <dbReference type="PROSITE" id="PS50004"/>
    </source>
</evidence>
<feature type="domain" description="C2" evidence="2">
    <location>
        <begin position="1"/>
        <end position="113"/>
    </location>
</feature>
<dbReference type="FunCoup" id="A0A2P5C720">
    <property type="interactions" value="205"/>
</dbReference>
<gene>
    <name evidence="3" type="ORF">TorRG33x02_295620</name>
</gene>
<dbReference type="InterPro" id="IPR044750">
    <property type="entry name" value="C2_SRC2/BAP"/>
</dbReference>
<feature type="compositionally biased region" description="Low complexity" evidence="1">
    <location>
        <begin position="197"/>
        <end position="206"/>
    </location>
</feature>
<dbReference type="SMART" id="SM00239">
    <property type="entry name" value="C2"/>
    <property type="match status" value="1"/>
</dbReference>
<feature type="compositionally biased region" description="Basic and acidic residues" evidence="1">
    <location>
        <begin position="178"/>
        <end position="188"/>
    </location>
</feature>
<dbReference type="CDD" id="cd04051">
    <property type="entry name" value="C2_SRC2_like"/>
    <property type="match status" value="1"/>
</dbReference>
<dbReference type="SUPFAM" id="SSF49562">
    <property type="entry name" value="C2 domain (Calcium/lipid-binding domain, CaLB)"/>
    <property type="match status" value="1"/>
</dbReference>